<sequence>MSFDLDDTIIPSSKIFPTEEQNWLLKILGIEKIRKGTITLFKKLRQQGHTIYIYTTSFRSSFKMLLTFRLYGIPVDRFINQTHHNQQLREHKNRTSKYPPAFGISIHIDDLPGVGMEGEQYNFRTIILDPEDINWIETVVLGLGKQMYPSV</sequence>
<keyword evidence="1" id="KW-0378">Hydrolase</keyword>
<dbReference type="InterPro" id="IPR023214">
    <property type="entry name" value="HAD_sf"/>
</dbReference>
<dbReference type="Proteomes" id="UP000284250">
    <property type="component" value="Unassembled WGS sequence"/>
</dbReference>
<gene>
    <name evidence="1" type="ORF">D0T11_11850</name>
</gene>
<proteinExistence type="predicted"/>
<dbReference type="EMBL" id="QYCN01000015">
    <property type="protein sequence ID" value="RIY09853.1"/>
    <property type="molecule type" value="Genomic_DNA"/>
</dbReference>
<dbReference type="Gene3D" id="3.40.50.1000">
    <property type="entry name" value="HAD superfamily/HAD-like"/>
    <property type="match status" value="1"/>
</dbReference>
<name>A0A418QXG2_9BACT</name>
<dbReference type="GO" id="GO:0016787">
    <property type="term" value="F:hydrolase activity"/>
    <property type="evidence" value="ECO:0007669"/>
    <property type="project" value="UniProtKB-KW"/>
</dbReference>
<evidence type="ECO:0000313" key="1">
    <source>
        <dbReference type="EMBL" id="RIY09853.1"/>
    </source>
</evidence>
<dbReference type="AlphaFoldDB" id="A0A418QXG2"/>
<dbReference type="SUPFAM" id="SSF56784">
    <property type="entry name" value="HAD-like"/>
    <property type="match status" value="1"/>
</dbReference>
<dbReference type="InterPro" id="IPR036412">
    <property type="entry name" value="HAD-like_sf"/>
</dbReference>
<keyword evidence="2" id="KW-1185">Reference proteome</keyword>
<dbReference type="OrthoDB" id="5431593at2"/>
<reference evidence="1 2" key="1">
    <citation type="submission" date="2019-01" db="EMBL/GenBank/DDBJ databases">
        <title>Hymenobacter humicola sp. nov., isolated from soils in Antarctica.</title>
        <authorList>
            <person name="Sedlacek I."/>
            <person name="Holochova P."/>
            <person name="Kralova S."/>
            <person name="Pantucek R."/>
            <person name="Stankova E."/>
            <person name="Vrbovska V."/>
            <person name="Kristofova L."/>
            <person name="Svec P."/>
            <person name="Busse H.-J."/>
        </authorList>
    </citation>
    <scope>NUCLEOTIDE SEQUENCE [LARGE SCALE GENOMIC DNA]</scope>
    <source>
        <strain evidence="1 2">CCM 8852</strain>
    </source>
</reference>
<accession>A0A418QXG2</accession>
<evidence type="ECO:0000313" key="2">
    <source>
        <dbReference type="Proteomes" id="UP000284250"/>
    </source>
</evidence>
<protein>
    <submittedName>
        <fullName evidence="1">HAD family hydrolase</fullName>
    </submittedName>
</protein>
<comment type="caution">
    <text evidence="1">The sequence shown here is derived from an EMBL/GenBank/DDBJ whole genome shotgun (WGS) entry which is preliminary data.</text>
</comment>
<organism evidence="1 2">
    <name type="scientific">Hymenobacter rubripertinctus</name>
    <dbReference type="NCBI Taxonomy" id="2029981"/>
    <lineage>
        <taxon>Bacteria</taxon>
        <taxon>Pseudomonadati</taxon>
        <taxon>Bacteroidota</taxon>
        <taxon>Cytophagia</taxon>
        <taxon>Cytophagales</taxon>
        <taxon>Hymenobacteraceae</taxon>
        <taxon>Hymenobacter</taxon>
    </lineage>
</organism>